<evidence type="ECO:0000256" key="1">
    <source>
        <dbReference type="ARBA" id="ARBA00004651"/>
    </source>
</evidence>
<keyword evidence="6 12" id="KW-0472">Membrane</keyword>
<name>A0A8D0BIJ9_SALMN</name>
<evidence type="ECO:0000256" key="7">
    <source>
        <dbReference type="ARBA" id="ARBA00023170"/>
    </source>
</evidence>
<dbReference type="PRINTS" id="PR02108">
    <property type="entry name" value="MRGPCRFAMILY"/>
</dbReference>
<feature type="domain" description="G-protein coupled receptors family 1 profile" evidence="13">
    <location>
        <begin position="40"/>
        <end position="252"/>
    </location>
</feature>
<feature type="transmembrane region" description="Helical" evidence="12">
    <location>
        <begin position="199"/>
        <end position="227"/>
    </location>
</feature>
<evidence type="ECO:0000256" key="3">
    <source>
        <dbReference type="ARBA" id="ARBA00022692"/>
    </source>
</evidence>
<evidence type="ECO:0000256" key="12">
    <source>
        <dbReference type="SAM" id="Phobius"/>
    </source>
</evidence>
<dbReference type="InterPro" id="IPR017452">
    <property type="entry name" value="GPCR_Rhodpsn_7TM"/>
</dbReference>
<evidence type="ECO:0000313" key="14">
    <source>
        <dbReference type="Ensembl" id="ENSSMRP00000008477.1"/>
    </source>
</evidence>
<dbReference type="AlphaFoldDB" id="A0A8D0BIJ9"/>
<evidence type="ECO:0000256" key="4">
    <source>
        <dbReference type="ARBA" id="ARBA00022989"/>
    </source>
</evidence>
<keyword evidence="15" id="KW-1185">Reference proteome</keyword>
<organism evidence="14 15">
    <name type="scientific">Salvator merianae</name>
    <name type="common">Argentine black and white tegu</name>
    <name type="synonym">Tupinambis merianae</name>
    <dbReference type="NCBI Taxonomy" id="96440"/>
    <lineage>
        <taxon>Eukaryota</taxon>
        <taxon>Metazoa</taxon>
        <taxon>Chordata</taxon>
        <taxon>Craniata</taxon>
        <taxon>Vertebrata</taxon>
        <taxon>Euteleostomi</taxon>
        <taxon>Lepidosauria</taxon>
        <taxon>Squamata</taxon>
        <taxon>Bifurcata</taxon>
        <taxon>Unidentata</taxon>
        <taxon>Episquamata</taxon>
        <taxon>Laterata</taxon>
        <taxon>Teiioidea</taxon>
        <taxon>Teiidae</taxon>
        <taxon>Salvator</taxon>
    </lineage>
</organism>
<evidence type="ECO:0000256" key="11">
    <source>
        <dbReference type="SAM" id="MobiDB-lite"/>
    </source>
</evidence>
<sequence>MTFGGILPLNNSLQETFYYKLERMFFSVFIFFICIFGLLGNGTVFCLLGFYIRKNCFATYILNMAVADSGVLVLLQMFLQINLNLFIVFDTIYSFMFCASQFLLMVISMDRCVSVFFPLWHRCHRPTQLSTIICALIWAFSILPPVICFIIYKELFSSYVMLFQLAANGFLCFPLMTVSSLMLFIKVCCKSKQQRRGKLLITILVTVFFFCFLCFPFNVVYAIYFFFHWKFTLYNYVKFCACLNSSVNPLIYYLVGRPEKGHSNKKRQDKDAAGVPPNSLSCSLPF</sequence>
<dbReference type="GeneTree" id="ENSGT01030000234639"/>
<keyword evidence="3 10" id="KW-0812">Transmembrane</keyword>
<feature type="transmembrane region" description="Helical" evidence="12">
    <location>
        <begin position="57"/>
        <end position="79"/>
    </location>
</feature>
<comment type="subcellular location">
    <subcellularLocation>
        <location evidence="1">Cell membrane</location>
        <topology evidence="1">Multi-pass membrane protein</topology>
    </subcellularLocation>
</comment>
<evidence type="ECO:0000256" key="5">
    <source>
        <dbReference type="ARBA" id="ARBA00023040"/>
    </source>
</evidence>
<dbReference type="InterPro" id="IPR000276">
    <property type="entry name" value="GPCR_Rhodpsn"/>
</dbReference>
<dbReference type="Pfam" id="PF00001">
    <property type="entry name" value="7tm_1"/>
    <property type="match status" value="1"/>
</dbReference>
<protein>
    <recommendedName>
        <fullName evidence="13">G-protein coupled receptors family 1 profile domain-containing protein</fullName>
    </recommendedName>
</protein>
<keyword evidence="7 10" id="KW-0675">Receptor</keyword>
<feature type="region of interest" description="Disordered" evidence="11">
    <location>
        <begin position="262"/>
        <end position="286"/>
    </location>
</feature>
<feature type="transmembrane region" description="Helical" evidence="12">
    <location>
        <begin position="85"/>
        <end position="108"/>
    </location>
</feature>
<comment type="similarity">
    <text evidence="9">Belongs to the G-protein coupled receptor 1 family. Mas subfamily.</text>
</comment>
<feature type="transmembrane region" description="Helical" evidence="12">
    <location>
        <begin position="24"/>
        <end position="50"/>
    </location>
</feature>
<proteinExistence type="inferred from homology"/>
<dbReference type="PANTHER" id="PTHR11334">
    <property type="entry name" value="MAS-RELATED G-PROTEIN COUPLED RECEPTOR"/>
    <property type="match status" value="1"/>
</dbReference>
<keyword evidence="2" id="KW-1003">Cell membrane</keyword>
<feature type="transmembrane region" description="Helical" evidence="12">
    <location>
        <begin position="233"/>
        <end position="255"/>
    </location>
</feature>
<dbReference type="PANTHER" id="PTHR11334:SF29">
    <property type="entry name" value="MAS-RELATED G-PROTEIN COUPLED RECEPTOR MEMBER X2"/>
    <property type="match status" value="1"/>
</dbReference>
<dbReference type="Gene3D" id="1.20.1070.10">
    <property type="entry name" value="Rhodopsin 7-helix transmembrane proteins"/>
    <property type="match status" value="1"/>
</dbReference>
<dbReference type="PRINTS" id="PR00237">
    <property type="entry name" value="GPCRRHODOPSN"/>
</dbReference>
<feature type="compositionally biased region" description="Basic and acidic residues" evidence="11">
    <location>
        <begin position="262"/>
        <end position="272"/>
    </location>
</feature>
<evidence type="ECO:0000256" key="9">
    <source>
        <dbReference type="ARBA" id="ARBA00061394"/>
    </source>
</evidence>
<dbReference type="GO" id="GO:0004930">
    <property type="term" value="F:G protein-coupled receptor activity"/>
    <property type="evidence" value="ECO:0007669"/>
    <property type="project" value="UniProtKB-KW"/>
</dbReference>
<reference evidence="14" key="2">
    <citation type="submission" date="2025-09" db="UniProtKB">
        <authorList>
            <consortium name="Ensembl"/>
        </authorList>
    </citation>
    <scope>IDENTIFICATION</scope>
</reference>
<dbReference type="InterPro" id="IPR026234">
    <property type="entry name" value="MRGPCRFAMILY"/>
</dbReference>
<dbReference type="Proteomes" id="UP000694421">
    <property type="component" value="Unplaced"/>
</dbReference>
<reference evidence="14" key="1">
    <citation type="submission" date="2025-08" db="UniProtKB">
        <authorList>
            <consortium name="Ensembl"/>
        </authorList>
    </citation>
    <scope>IDENTIFICATION</scope>
</reference>
<evidence type="ECO:0000256" key="2">
    <source>
        <dbReference type="ARBA" id="ARBA00022475"/>
    </source>
</evidence>
<keyword evidence="4 12" id="KW-1133">Transmembrane helix</keyword>
<dbReference type="OMA" id="YYKLERM"/>
<dbReference type="Ensembl" id="ENSSMRT00000009907.1">
    <property type="protein sequence ID" value="ENSSMRP00000008477.1"/>
    <property type="gene ID" value="ENSSMRG00000006790.1"/>
</dbReference>
<keyword evidence="5 10" id="KW-0297">G-protein coupled receptor</keyword>
<evidence type="ECO:0000256" key="8">
    <source>
        <dbReference type="ARBA" id="ARBA00023224"/>
    </source>
</evidence>
<evidence type="ECO:0000256" key="10">
    <source>
        <dbReference type="RuleBase" id="RU000688"/>
    </source>
</evidence>
<evidence type="ECO:0000256" key="6">
    <source>
        <dbReference type="ARBA" id="ARBA00023136"/>
    </source>
</evidence>
<feature type="transmembrane region" description="Helical" evidence="12">
    <location>
        <begin position="158"/>
        <end position="187"/>
    </location>
</feature>
<dbReference type="GO" id="GO:0005886">
    <property type="term" value="C:plasma membrane"/>
    <property type="evidence" value="ECO:0007669"/>
    <property type="project" value="UniProtKB-SubCell"/>
</dbReference>
<evidence type="ECO:0000259" key="13">
    <source>
        <dbReference type="PROSITE" id="PS50262"/>
    </source>
</evidence>
<evidence type="ECO:0000313" key="15">
    <source>
        <dbReference type="Proteomes" id="UP000694421"/>
    </source>
</evidence>
<dbReference type="FunFam" id="1.20.1070.10:FF:000193">
    <property type="entry name" value="Mas-related G-protein coupled receptor member E"/>
    <property type="match status" value="1"/>
</dbReference>
<accession>A0A8D0BIJ9</accession>
<feature type="transmembrane region" description="Helical" evidence="12">
    <location>
        <begin position="129"/>
        <end position="152"/>
    </location>
</feature>
<dbReference type="PROSITE" id="PS00237">
    <property type="entry name" value="G_PROTEIN_RECEP_F1_1"/>
    <property type="match status" value="1"/>
</dbReference>
<keyword evidence="8 10" id="KW-0807">Transducer</keyword>
<dbReference type="PROSITE" id="PS50262">
    <property type="entry name" value="G_PROTEIN_RECEP_F1_2"/>
    <property type="match status" value="1"/>
</dbReference>
<dbReference type="SUPFAM" id="SSF81321">
    <property type="entry name" value="Family A G protein-coupled receptor-like"/>
    <property type="match status" value="1"/>
</dbReference>